<feature type="chain" id="PRO_5020806401" evidence="1">
    <location>
        <begin position="18"/>
        <end position="159"/>
    </location>
</feature>
<dbReference type="EMBL" id="BMJO01000015">
    <property type="protein sequence ID" value="GGE71350.1"/>
    <property type="molecule type" value="Genomic_DNA"/>
</dbReference>
<dbReference type="AlphaFoldDB" id="A0A4V2RY38"/>
<name>A0A4V2RY38_9SPHI</name>
<dbReference type="EMBL" id="SLWO01000016">
    <property type="protein sequence ID" value="TCO17540.1"/>
    <property type="molecule type" value="Genomic_DNA"/>
</dbReference>
<reference evidence="3 4" key="3">
    <citation type="submission" date="2019-03" db="EMBL/GenBank/DDBJ databases">
        <title>Genomic Encyclopedia of Type Strains, Phase IV (KMG-IV): sequencing the most valuable type-strain genomes for metagenomic binning, comparative biology and taxonomic classification.</title>
        <authorList>
            <person name="Goeker M."/>
        </authorList>
    </citation>
    <scope>NUCLEOTIDE SEQUENCE [LARGE SCALE GENOMIC DNA]</scope>
    <source>
        <strain evidence="3 4">DSM 103236</strain>
    </source>
</reference>
<evidence type="ECO:0000256" key="1">
    <source>
        <dbReference type="SAM" id="SignalP"/>
    </source>
</evidence>
<dbReference type="RefSeq" id="WP_132536536.1">
    <property type="nucleotide sequence ID" value="NZ_BMJO01000015.1"/>
</dbReference>
<comment type="caution">
    <text evidence="3">The sequence shown here is derived from an EMBL/GenBank/DDBJ whole genome shotgun (WGS) entry which is preliminary data.</text>
</comment>
<reference evidence="5" key="2">
    <citation type="journal article" date="2019" name="Int. J. Syst. Evol. Microbiol.">
        <title>The Global Catalogue of Microorganisms (GCM) 10K type strain sequencing project: providing services to taxonomists for standard genome sequencing and annotation.</title>
        <authorList>
            <consortium name="The Broad Institute Genomics Platform"/>
            <consortium name="The Broad Institute Genome Sequencing Center for Infectious Disease"/>
            <person name="Wu L."/>
            <person name="Ma J."/>
        </authorList>
    </citation>
    <scope>NUCLEOTIDE SEQUENCE [LARGE SCALE GENOMIC DNA]</scope>
    <source>
        <strain evidence="5">CGMCC 1.15644</strain>
    </source>
</reference>
<reference evidence="2" key="4">
    <citation type="submission" date="2024-05" db="EMBL/GenBank/DDBJ databases">
        <authorList>
            <person name="Sun Q."/>
            <person name="Zhou Y."/>
        </authorList>
    </citation>
    <scope>NUCLEOTIDE SEQUENCE</scope>
    <source>
        <strain evidence="2">CGMCC 1.15644</strain>
    </source>
</reference>
<dbReference type="OrthoDB" id="762219at2"/>
<dbReference type="Proteomes" id="UP000295684">
    <property type="component" value="Unassembled WGS sequence"/>
</dbReference>
<sequence>MKYLFFLLVFASGIASAQNTSPKIEKFFISTLEKGAKSELYSLTKKNFVYFYPIAYSFDETGGIDSLYFSEKTDTRTKELFGLNHSLLIRMKKHNYKYKELSKKIVLVLFYHYRGDDDFVDYSSGFLKSLENIIPEAVQGKDIIILKPITSALLPDIYN</sequence>
<evidence type="ECO:0000313" key="5">
    <source>
        <dbReference type="Proteomes" id="UP000622648"/>
    </source>
</evidence>
<proteinExistence type="predicted"/>
<keyword evidence="1" id="KW-0732">Signal</keyword>
<evidence type="ECO:0000313" key="3">
    <source>
        <dbReference type="EMBL" id="TCO17540.1"/>
    </source>
</evidence>
<protein>
    <submittedName>
        <fullName evidence="3">Uncharacterized protein</fullName>
    </submittedName>
</protein>
<keyword evidence="5" id="KW-1185">Reference proteome</keyword>
<accession>A0A4V2RY38</accession>
<reference evidence="2" key="1">
    <citation type="journal article" date="2014" name="Int. J. Syst. Evol. Microbiol.">
        <title>Complete genome of a new Firmicutes species belonging to the dominant human colonic microbiota ('Ruminococcus bicirculans') reveals two chromosomes and a selective capacity to utilize plant glucans.</title>
        <authorList>
            <consortium name="NISC Comparative Sequencing Program"/>
            <person name="Wegmann U."/>
            <person name="Louis P."/>
            <person name="Goesmann A."/>
            <person name="Henrissat B."/>
            <person name="Duncan S.H."/>
            <person name="Flint H.J."/>
        </authorList>
    </citation>
    <scope>NUCLEOTIDE SEQUENCE</scope>
    <source>
        <strain evidence="2">CGMCC 1.15644</strain>
    </source>
</reference>
<organism evidence="3 4">
    <name type="scientific">Pedobacter psychrotolerans</name>
    <dbReference type="NCBI Taxonomy" id="1843235"/>
    <lineage>
        <taxon>Bacteria</taxon>
        <taxon>Pseudomonadati</taxon>
        <taxon>Bacteroidota</taxon>
        <taxon>Sphingobacteriia</taxon>
        <taxon>Sphingobacteriales</taxon>
        <taxon>Sphingobacteriaceae</taxon>
        <taxon>Pedobacter</taxon>
    </lineage>
</organism>
<evidence type="ECO:0000313" key="4">
    <source>
        <dbReference type="Proteomes" id="UP000295684"/>
    </source>
</evidence>
<evidence type="ECO:0000313" key="2">
    <source>
        <dbReference type="EMBL" id="GGE71350.1"/>
    </source>
</evidence>
<dbReference type="Proteomes" id="UP000622648">
    <property type="component" value="Unassembled WGS sequence"/>
</dbReference>
<feature type="signal peptide" evidence="1">
    <location>
        <begin position="1"/>
        <end position="17"/>
    </location>
</feature>
<gene>
    <name evidence="3" type="ORF">EV200_1163</name>
    <name evidence="2" type="ORF">GCM10011413_42650</name>
</gene>